<proteinExistence type="predicted"/>
<dbReference type="OrthoDB" id="2910287at2759"/>
<dbReference type="EMBL" id="JAGMWT010000011">
    <property type="protein sequence ID" value="KAH7119926.1"/>
    <property type="molecule type" value="Genomic_DNA"/>
</dbReference>
<dbReference type="AlphaFoldDB" id="A0A9P9IGM8"/>
<protein>
    <submittedName>
        <fullName evidence="2">Uncharacterized protein</fullName>
    </submittedName>
</protein>
<accession>A0A9P9IGM8</accession>
<evidence type="ECO:0000313" key="2">
    <source>
        <dbReference type="EMBL" id="KAH7119926.1"/>
    </source>
</evidence>
<feature type="signal peptide" evidence="1">
    <location>
        <begin position="1"/>
        <end position="18"/>
    </location>
</feature>
<organism evidence="2 3">
    <name type="scientific">Dendryphion nanum</name>
    <dbReference type="NCBI Taxonomy" id="256645"/>
    <lineage>
        <taxon>Eukaryota</taxon>
        <taxon>Fungi</taxon>
        <taxon>Dikarya</taxon>
        <taxon>Ascomycota</taxon>
        <taxon>Pezizomycotina</taxon>
        <taxon>Dothideomycetes</taxon>
        <taxon>Pleosporomycetidae</taxon>
        <taxon>Pleosporales</taxon>
        <taxon>Torulaceae</taxon>
        <taxon>Dendryphion</taxon>
    </lineage>
</organism>
<dbReference type="Gene3D" id="2.60.20.10">
    <property type="entry name" value="Crystallins"/>
    <property type="match status" value="1"/>
</dbReference>
<keyword evidence="3" id="KW-1185">Reference proteome</keyword>
<keyword evidence="1" id="KW-0732">Signal</keyword>
<gene>
    <name evidence="2" type="ORF">B0J11DRAFT_582421</name>
</gene>
<feature type="chain" id="PRO_5040217335" evidence="1">
    <location>
        <begin position="19"/>
        <end position="160"/>
    </location>
</feature>
<evidence type="ECO:0000256" key="1">
    <source>
        <dbReference type="SAM" id="SignalP"/>
    </source>
</evidence>
<dbReference type="SUPFAM" id="SSF49695">
    <property type="entry name" value="gamma-Crystallin-like"/>
    <property type="match status" value="1"/>
</dbReference>
<dbReference type="Proteomes" id="UP000700596">
    <property type="component" value="Unassembled WGS sequence"/>
</dbReference>
<name>A0A9P9IGM8_9PLEO</name>
<reference evidence="2" key="1">
    <citation type="journal article" date="2021" name="Nat. Commun.">
        <title>Genetic determinants of endophytism in the Arabidopsis root mycobiome.</title>
        <authorList>
            <person name="Mesny F."/>
            <person name="Miyauchi S."/>
            <person name="Thiergart T."/>
            <person name="Pickel B."/>
            <person name="Atanasova L."/>
            <person name="Karlsson M."/>
            <person name="Huettel B."/>
            <person name="Barry K.W."/>
            <person name="Haridas S."/>
            <person name="Chen C."/>
            <person name="Bauer D."/>
            <person name="Andreopoulos W."/>
            <person name="Pangilinan J."/>
            <person name="LaButti K."/>
            <person name="Riley R."/>
            <person name="Lipzen A."/>
            <person name="Clum A."/>
            <person name="Drula E."/>
            <person name="Henrissat B."/>
            <person name="Kohler A."/>
            <person name="Grigoriev I.V."/>
            <person name="Martin F.M."/>
            <person name="Hacquard S."/>
        </authorList>
    </citation>
    <scope>NUCLEOTIDE SEQUENCE</scope>
    <source>
        <strain evidence="2">MPI-CAGE-CH-0243</strain>
    </source>
</reference>
<evidence type="ECO:0000313" key="3">
    <source>
        <dbReference type="Proteomes" id="UP000700596"/>
    </source>
</evidence>
<comment type="caution">
    <text evidence="2">The sequence shown here is derived from an EMBL/GenBank/DDBJ whole genome shotgun (WGS) entry which is preliminary data.</text>
</comment>
<sequence>MKLLDTLSIAAIISLASAAPTPVEAVSNKVTPLVPVALLGPITDSTFATKETGTKRDVEEPKKRIRQVGNPMTFFFIFFDPDMKGLGQRIDVETQVCYNVPARFNDQISSISMAPDSACHFYEHSACRGARLTIPAFTSYLDLRAHGFDDKISSYLCYPA</sequence>
<dbReference type="InterPro" id="IPR011024">
    <property type="entry name" value="G_crystallin-like"/>
</dbReference>